<protein>
    <recommendedName>
        <fullName evidence="9">Copper transporter</fullName>
    </recommendedName>
</protein>
<evidence type="ECO:0000256" key="6">
    <source>
        <dbReference type="SAM" id="Phobius"/>
    </source>
</evidence>
<reference evidence="7 8" key="1">
    <citation type="submission" date="2021-02" db="EMBL/GenBank/DDBJ databases">
        <title>Variation within the Batrachochytrium salamandrivorans European outbreak.</title>
        <authorList>
            <person name="Kelly M."/>
            <person name="Pasmans F."/>
            <person name="Shea T.P."/>
            <person name="Munoz J.F."/>
            <person name="Carranza S."/>
            <person name="Cuomo C.A."/>
            <person name="Martel A."/>
        </authorList>
    </citation>
    <scope>NUCLEOTIDE SEQUENCE [LARGE SCALE GENOMIC DNA]</scope>
    <source>
        <strain evidence="7 8">AMFP18/2</strain>
    </source>
</reference>
<keyword evidence="8" id="KW-1185">Reference proteome</keyword>
<feature type="compositionally biased region" description="Basic and acidic residues" evidence="5">
    <location>
        <begin position="541"/>
        <end position="555"/>
    </location>
</feature>
<feature type="transmembrane region" description="Helical" evidence="6">
    <location>
        <begin position="79"/>
        <end position="98"/>
    </location>
</feature>
<evidence type="ECO:0000256" key="5">
    <source>
        <dbReference type="SAM" id="MobiDB-lite"/>
    </source>
</evidence>
<dbReference type="Pfam" id="PF04145">
    <property type="entry name" value="Ctr"/>
    <property type="match status" value="1"/>
</dbReference>
<evidence type="ECO:0000256" key="2">
    <source>
        <dbReference type="ARBA" id="ARBA00022692"/>
    </source>
</evidence>
<keyword evidence="3 6" id="KW-1133">Transmembrane helix</keyword>
<feature type="compositionally biased region" description="Polar residues" evidence="5">
    <location>
        <begin position="448"/>
        <end position="465"/>
    </location>
</feature>
<evidence type="ECO:0000313" key="8">
    <source>
        <dbReference type="Proteomes" id="UP001648503"/>
    </source>
</evidence>
<dbReference type="EMBL" id="JAFCIX010000017">
    <property type="protein sequence ID" value="KAH6601154.1"/>
    <property type="molecule type" value="Genomic_DNA"/>
</dbReference>
<evidence type="ECO:0000256" key="3">
    <source>
        <dbReference type="ARBA" id="ARBA00022989"/>
    </source>
</evidence>
<keyword evidence="2 6" id="KW-0812">Transmembrane</keyword>
<proteinExistence type="predicted"/>
<keyword evidence="4 6" id="KW-0472">Membrane</keyword>
<organism evidence="7 8">
    <name type="scientific">Batrachochytrium salamandrivorans</name>
    <dbReference type="NCBI Taxonomy" id="1357716"/>
    <lineage>
        <taxon>Eukaryota</taxon>
        <taxon>Fungi</taxon>
        <taxon>Fungi incertae sedis</taxon>
        <taxon>Chytridiomycota</taxon>
        <taxon>Chytridiomycota incertae sedis</taxon>
        <taxon>Chytridiomycetes</taxon>
        <taxon>Rhizophydiales</taxon>
        <taxon>Rhizophydiales incertae sedis</taxon>
        <taxon>Batrachochytrium</taxon>
    </lineage>
</organism>
<evidence type="ECO:0000256" key="4">
    <source>
        <dbReference type="ARBA" id="ARBA00023136"/>
    </source>
</evidence>
<feature type="region of interest" description="Disordered" evidence="5">
    <location>
        <begin position="436"/>
        <end position="567"/>
    </location>
</feature>
<feature type="region of interest" description="Disordered" evidence="5">
    <location>
        <begin position="311"/>
        <end position="330"/>
    </location>
</feature>
<feature type="region of interest" description="Disordered" evidence="5">
    <location>
        <begin position="1"/>
        <end position="25"/>
    </location>
</feature>
<dbReference type="Proteomes" id="UP001648503">
    <property type="component" value="Unassembled WGS sequence"/>
</dbReference>
<feature type="compositionally biased region" description="Low complexity" evidence="5">
    <location>
        <begin position="8"/>
        <end position="25"/>
    </location>
</feature>
<feature type="compositionally biased region" description="Low complexity" evidence="5">
    <location>
        <begin position="510"/>
        <end position="521"/>
    </location>
</feature>
<evidence type="ECO:0008006" key="9">
    <source>
        <dbReference type="Google" id="ProtNLM"/>
    </source>
</evidence>
<accession>A0ABQ8FN89</accession>
<comment type="subcellular location">
    <subcellularLocation>
        <location evidence="1">Membrane</location>
        <topology evidence="1">Multi-pass membrane protein</topology>
    </subcellularLocation>
</comment>
<name>A0ABQ8FN89_9FUNG</name>
<feature type="transmembrane region" description="Helical" evidence="6">
    <location>
        <begin position="361"/>
        <end position="387"/>
    </location>
</feature>
<comment type="caution">
    <text evidence="7">The sequence shown here is derived from an EMBL/GenBank/DDBJ whole genome shotgun (WGS) entry which is preliminary data.</text>
</comment>
<dbReference type="PANTHER" id="PTHR12483:SF27">
    <property type="entry name" value="COPPER TRANSPORT PROTEIN CTR1"/>
    <property type="match status" value="1"/>
</dbReference>
<evidence type="ECO:0000313" key="7">
    <source>
        <dbReference type="EMBL" id="KAH6601154.1"/>
    </source>
</evidence>
<sequence>MNSAVMATTTDTTTGTTTGTTTDTTTDTTMALATAMQVVTLGELQQKHYPASRPTGPAVCLSATKHRPYSLYSSNHPSLPALLLVLLAVTPLSLALAASVSSSHTQSNAGTSISPDKILGHTLGHIESTVGKSTASSDTLAPTPDCINDPTAPICQSYQLPSANVSFDLDTLCSSMPNMPGCSIRKSCSLLPTSRRWYCKEFSILADVCAKDMPGMRGCGSYTKMCKTGSVIKQCYDEPPIAYLPTTKRAKQLVQEICADMYMTGCEKCQPSGMCPGFDVYGELCQSMPDMPQCDELKRMCRQEPSISICPLDSGHDNNDDDSSPDSPNHQSGPLMKMFFHFGYSDYVLFDFWVPRTAISYALACMFCFVVAFAYEGLLVISIHLELQWENMLSKRLIYSTSMKDALDSDSSNDDIIVNGPSSITNVNSGIFEDDAPLLRPRSRNGRTRTQSGMGPISRFQSSGDSPLMPVSSMLDADHLQKAGPNDPKSDWQANDASAHSPREGFRQLSSTTNSMPSTSTAPIITHIPTLGPASDANRNNPHDQGHNSDRDHHSARSPLSHPNQLYLFGQNSSRHHASKDGSVRKSSQGWIGVQIRVGRALLRLFTVTGAYIYTLEMLCLSFRWGVSPQLHIISVAASLYLGM</sequence>
<dbReference type="InterPro" id="IPR007274">
    <property type="entry name" value="Cop_transporter"/>
</dbReference>
<gene>
    <name evidence="7" type="ORF">BASA50_001833</name>
</gene>
<evidence type="ECO:0000256" key="1">
    <source>
        <dbReference type="ARBA" id="ARBA00004141"/>
    </source>
</evidence>
<dbReference type="PANTHER" id="PTHR12483">
    <property type="entry name" value="SOLUTE CARRIER FAMILY 31 COPPER TRANSPORTERS"/>
    <property type="match status" value="1"/>
</dbReference>